<dbReference type="RefSeq" id="WP_053603463.1">
    <property type="nucleotide sequence ID" value="NZ_CP012600.1"/>
</dbReference>
<evidence type="ECO:0000313" key="10">
    <source>
        <dbReference type="Proteomes" id="UP000067625"/>
    </source>
</evidence>
<reference evidence="9 10" key="2">
    <citation type="journal article" date="2016" name="Int. J. Syst. Evol. Microbiol.">
        <title>Bacillus gobiensis sp. nov., isolated from a soil sample.</title>
        <authorList>
            <person name="Liu B."/>
            <person name="Liu G.H."/>
            <person name="Cetin S."/>
            <person name="Schumann P."/>
            <person name="Pan Z.Z."/>
            <person name="Chen Q.Q."/>
        </authorList>
    </citation>
    <scope>NUCLEOTIDE SEQUENCE [LARGE SCALE GENOMIC DNA]</scope>
    <source>
        <strain evidence="9 10">FJAT-4402</strain>
    </source>
</reference>
<protein>
    <recommendedName>
        <fullName evidence="11">Transporter</fullName>
    </recommendedName>
</protein>
<dbReference type="PATRIC" id="fig|1441095.3.peg.1938"/>
<comment type="similarity">
    <text evidence="7">Belongs to the drug/metabolite transporter (DMT) superfamily. Small multidrug resistance (SMR) (TC 2.A.7.1) family.</text>
</comment>
<evidence type="ECO:0000256" key="4">
    <source>
        <dbReference type="ARBA" id="ARBA00022692"/>
    </source>
</evidence>
<keyword evidence="4 7" id="KW-0812">Transmembrane</keyword>
<dbReference type="GO" id="GO:0005886">
    <property type="term" value="C:plasma membrane"/>
    <property type="evidence" value="ECO:0007669"/>
    <property type="project" value="UniProtKB-SubCell"/>
</dbReference>
<sequence>MEWLFLMLAGISEVFGVLFLNKLSRSKKWWDGLLLLVTFTFSFLLLSKSMETITMGTAYAVWTGIGTVGGALVGILFYGESKDVKRLFCIGVILASVIGLKLIS</sequence>
<name>A0A0M3R9M6_9BACI</name>
<keyword evidence="10" id="KW-1185">Reference proteome</keyword>
<evidence type="ECO:0000256" key="3">
    <source>
        <dbReference type="ARBA" id="ARBA00022475"/>
    </source>
</evidence>
<comment type="subcellular location">
    <subcellularLocation>
        <location evidence="1 7">Cell membrane</location>
        <topology evidence="1 7">Multi-pass membrane protein</topology>
    </subcellularLocation>
</comment>
<keyword evidence="5 8" id="KW-1133">Transmembrane helix</keyword>
<dbReference type="FunFam" id="1.10.3730.20:FF:000001">
    <property type="entry name" value="Quaternary ammonium compound resistance transporter SugE"/>
    <property type="match status" value="1"/>
</dbReference>
<evidence type="ECO:0000313" key="9">
    <source>
        <dbReference type="EMBL" id="ALC81702.1"/>
    </source>
</evidence>
<dbReference type="InterPro" id="IPR000390">
    <property type="entry name" value="Small_drug/metabolite_transptr"/>
</dbReference>
<feature type="transmembrane region" description="Helical" evidence="8">
    <location>
        <begin position="59"/>
        <end position="78"/>
    </location>
</feature>
<dbReference type="OrthoDB" id="21828at2"/>
<feature type="transmembrane region" description="Helical" evidence="8">
    <location>
        <begin position="84"/>
        <end position="103"/>
    </location>
</feature>
<keyword evidence="2" id="KW-0813">Transport</keyword>
<evidence type="ECO:0000256" key="8">
    <source>
        <dbReference type="SAM" id="Phobius"/>
    </source>
</evidence>
<dbReference type="PANTHER" id="PTHR30561:SF0">
    <property type="entry name" value="GUANIDINIUM EXPORTER"/>
    <property type="match status" value="1"/>
</dbReference>
<dbReference type="GO" id="GO:0022857">
    <property type="term" value="F:transmembrane transporter activity"/>
    <property type="evidence" value="ECO:0007669"/>
    <property type="project" value="InterPro"/>
</dbReference>
<evidence type="ECO:0000256" key="6">
    <source>
        <dbReference type="ARBA" id="ARBA00023136"/>
    </source>
</evidence>
<dbReference type="STRING" id="1441095.AM592_08835"/>
<reference evidence="10" key="1">
    <citation type="submission" date="2015-08" db="EMBL/GenBank/DDBJ databases">
        <title>Genome sequencing project for genomic taxonomy and phylogenomics of Bacillus-like bacteria.</title>
        <authorList>
            <person name="Liu B."/>
            <person name="Wang J."/>
            <person name="Zhu Y."/>
            <person name="Liu G."/>
            <person name="Chen Q."/>
            <person name="Chen Z."/>
            <person name="Lan J."/>
            <person name="Che J."/>
            <person name="Ge C."/>
            <person name="Shi H."/>
            <person name="Pan Z."/>
            <person name="Liu X."/>
        </authorList>
    </citation>
    <scope>NUCLEOTIDE SEQUENCE [LARGE SCALE GENOMIC DNA]</scope>
    <source>
        <strain evidence="10">FJAT-4402</strain>
    </source>
</reference>
<evidence type="ECO:0008006" key="11">
    <source>
        <dbReference type="Google" id="ProtNLM"/>
    </source>
</evidence>
<dbReference type="SUPFAM" id="SSF103481">
    <property type="entry name" value="Multidrug resistance efflux transporter EmrE"/>
    <property type="match status" value="1"/>
</dbReference>
<evidence type="ECO:0000256" key="2">
    <source>
        <dbReference type="ARBA" id="ARBA00022448"/>
    </source>
</evidence>
<dbReference type="PANTHER" id="PTHR30561">
    <property type="entry name" value="SMR FAMILY PROTON-DEPENDENT DRUG EFFLUX TRANSPORTER SUGE"/>
    <property type="match status" value="1"/>
</dbReference>
<dbReference type="Gene3D" id="1.10.3730.20">
    <property type="match status" value="1"/>
</dbReference>
<evidence type="ECO:0000256" key="5">
    <source>
        <dbReference type="ARBA" id="ARBA00022989"/>
    </source>
</evidence>
<keyword evidence="6 8" id="KW-0472">Membrane</keyword>
<dbReference type="AlphaFoldDB" id="A0A0M3R9M6"/>
<accession>A0A0M3R9M6</accession>
<dbReference type="EMBL" id="CP012600">
    <property type="protein sequence ID" value="ALC81702.1"/>
    <property type="molecule type" value="Genomic_DNA"/>
</dbReference>
<gene>
    <name evidence="9" type="ORF">AM592_08835</name>
</gene>
<dbReference type="InterPro" id="IPR045324">
    <property type="entry name" value="Small_multidrug_res"/>
</dbReference>
<feature type="transmembrane region" description="Helical" evidence="8">
    <location>
        <begin position="32"/>
        <end position="47"/>
    </location>
</feature>
<dbReference type="Proteomes" id="UP000067625">
    <property type="component" value="Chromosome"/>
</dbReference>
<proteinExistence type="inferred from homology"/>
<evidence type="ECO:0000256" key="7">
    <source>
        <dbReference type="RuleBase" id="RU003942"/>
    </source>
</evidence>
<dbReference type="Pfam" id="PF00893">
    <property type="entry name" value="Multi_Drug_Res"/>
    <property type="match status" value="1"/>
</dbReference>
<organism evidence="9 10">
    <name type="scientific">Bacillus gobiensis</name>
    <dbReference type="NCBI Taxonomy" id="1441095"/>
    <lineage>
        <taxon>Bacteria</taxon>
        <taxon>Bacillati</taxon>
        <taxon>Bacillota</taxon>
        <taxon>Bacilli</taxon>
        <taxon>Bacillales</taxon>
        <taxon>Bacillaceae</taxon>
        <taxon>Bacillus</taxon>
    </lineage>
</organism>
<dbReference type="InterPro" id="IPR037185">
    <property type="entry name" value="EmrE-like"/>
</dbReference>
<evidence type="ECO:0000256" key="1">
    <source>
        <dbReference type="ARBA" id="ARBA00004651"/>
    </source>
</evidence>
<keyword evidence="3" id="KW-1003">Cell membrane</keyword>